<evidence type="ECO:0000313" key="10">
    <source>
        <dbReference type="EMBL" id="PAV90217.1"/>
    </source>
</evidence>
<dbReference type="OrthoDB" id="418358at2759"/>
<evidence type="ECO:0000256" key="5">
    <source>
        <dbReference type="ARBA" id="ARBA00022753"/>
    </source>
</evidence>
<dbReference type="STRING" id="2018661.A0A2A2LW58"/>
<feature type="compositionally biased region" description="Low complexity" evidence="8">
    <location>
        <begin position="1"/>
        <end position="15"/>
    </location>
</feature>
<evidence type="ECO:0000256" key="2">
    <source>
        <dbReference type="ARBA" id="ARBA00004626"/>
    </source>
</evidence>
<accession>A0A2A2LW58</accession>
<name>A0A2A2LW58_9BILA</name>
<dbReference type="PANTHER" id="PTHR15726:SF7">
    <property type="entry name" value="NUCLEAR FALLOUT, ISOFORM J"/>
    <property type="match status" value="1"/>
</dbReference>
<evidence type="ECO:0000256" key="6">
    <source>
        <dbReference type="ARBA" id="ARBA00023054"/>
    </source>
</evidence>
<dbReference type="Pfam" id="PF09457">
    <property type="entry name" value="RBD-FIP"/>
    <property type="match status" value="1"/>
</dbReference>
<keyword evidence="5" id="KW-0967">Endosome</keyword>
<protein>
    <recommendedName>
        <fullName evidence="9">FIP-RBD domain-containing protein</fullName>
    </recommendedName>
</protein>
<sequence>MRLQGSSASSASVASRLYGTRSRRDSLGSDPELISFSDSDNVQDFNSQMTSFTKRLNEFEERNMALQEERSRLKTENAVLMERIHVLEEQLQTSEQRYKEQMQEDKSRSKDLLARVEREKQLEAESHALKYQMLEKDLQSAKKEAEKAHQEAEKAKSELDKVKGDLAQSQFLVESLDEELVKLNNQFKRFKEEAKQDIDSSSEMVEVLTAETEELRKRINPRQGSIAEQMMGLEEELERAKLQIRQLNSEKEELQAQLLASDIGMGRNLIANAPSLADELAGGDSQQLLDALREQEVCNQKLRVYINGILMRVIEKHPEILEIGEQEEKRNS</sequence>
<dbReference type="FunFam" id="1.20.5.2440:FF:000007">
    <property type="entry name" value="Rab-11 Family Interacting-Protein"/>
    <property type="match status" value="1"/>
</dbReference>
<dbReference type="Proteomes" id="UP000218231">
    <property type="component" value="Unassembled WGS sequence"/>
</dbReference>
<keyword evidence="4" id="KW-0813">Transport</keyword>
<dbReference type="InterPro" id="IPR019018">
    <property type="entry name" value="Rab-bd_FIP-RBD"/>
</dbReference>
<dbReference type="GO" id="GO:0055038">
    <property type="term" value="C:recycling endosome membrane"/>
    <property type="evidence" value="ECO:0007669"/>
    <property type="project" value="UniProtKB-SubCell"/>
</dbReference>
<evidence type="ECO:0000256" key="4">
    <source>
        <dbReference type="ARBA" id="ARBA00022448"/>
    </source>
</evidence>
<comment type="subcellular location">
    <subcellularLocation>
        <location evidence="2">Cleavage furrow</location>
    </subcellularLocation>
    <subcellularLocation>
        <location evidence="1">Midbody</location>
    </subcellularLocation>
    <subcellularLocation>
        <location evidence="3">Recycling endosome membrane</location>
        <topology evidence="3">Peripheral membrane protein</topology>
    </subcellularLocation>
</comment>
<dbReference type="InterPro" id="IPR051977">
    <property type="entry name" value="Rab11-interacting_regulator"/>
</dbReference>
<evidence type="ECO:0000256" key="8">
    <source>
        <dbReference type="SAM" id="MobiDB-lite"/>
    </source>
</evidence>
<evidence type="ECO:0000256" key="7">
    <source>
        <dbReference type="ARBA" id="ARBA00023136"/>
    </source>
</evidence>
<dbReference type="PROSITE" id="PS51511">
    <property type="entry name" value="FIP_RBD"/>
    <property type="match status" value="1"/>
</dbReference>
<organism evidence="10 11">
    <name type="scientific">Diploscapter pachys</name>
    <dbReference type="NCBI Taxonomy" id="2018661"/>
    <lineage>
        <taxon>Eukaryota</taxon>
        <taxon>Metazoa</taxon>
        <taxon>Ecdysozoa</taxon>
        <taxon>Nematoda</taxon>
        <taxon>Chromadorea</taxon>
        <taxon>Rhabditida</taxon>
        <taxon>Rhabditina</taxon>
        <taxon>Rhabditomorpha</taxon>
        <taxon>Rhabditoidea</taxon>
        <taxon>Rhabditidae</taxon>
        <taxon>Diploscapter</taxon>
    </lineage>
</organism>
<dbReference type="GO" id="GO:0032154">
    <property type="term" value="C:cleavage furrow"/>
    <property type="evidence" value="ECO:0007669"/>
    <property type="project" value="UniProtKB-SubCell"/>
</dbReference>
<dbReference type="AlphaFoldDB" id="A0A2A2LW58"/>
<dbReference type="Pfam" id="PF25450">
    <property type="entry name" value="Rab11-FIP3"/>
    <property type="match status" value="1"/>
</dbReference>
<reference evidence="10 11" key="1">
    <citation type="journal article" date="2017" name="Curr. Biol.">
        <title>Genome architecture and evolution of a unichromosomal asexual nematode.</title>
        <authorList>
            <person name="Fradin H."/>
            <person name="Zegar C."/>
            <person name="Gutwein M."/>
            <person name="Lucas J."/>
            <person name="Kovtun M."/>
            <person name="Corcoran D."/>
            <person name="Baugh L.R."/>
            <person name="Kiontke K."/>
            <person name="Gunsalus K."/>
            <person name="Fitch D.H."/>
            <person name="Piano F."/>
        </authorList>
    </citation>
    <scope>NUCLEOTIDE SEQUENCE [LARGE SCALE GENOMIC DNA]</scope>
    <source>
        <strain evidence="10">PF1309</strain>
    </source>
</reference>
<evidence type="ECO:0000256" key="1">
    <source>
        <dbReference type="ARBA" id="ARBA00004214"/>
    </source>
</evidence>
<gene>
    <name evidence="10" type="ORF">WR25_08304</name>
</gene>
<evidence type="ECO:0000259" key="9">
    <source>
        <dbReference type="PROSITE" id="PS51511"/>
    </source>
</evidence>
<dbReference type="PANTHER" id="PTHR15726">
    <property type="entry name" value="RAB11-FAMILY INTERACTING PROTEIN"/>
    <property type="match status" value="1"/>
</dbReference>
<evidence type="ECO:0000256" key="3">
    <source>
        <dbReference type="ARBA" id="ARBA00004654"/>
    </source>
</evidence>
<proteinExistence type="predicted"/>
<keyword evidence="6" id="KW-0175">Coiled coil</keyword>
<dbReference type="InterPro" id="IPR037245">
    <property type="entry name" value="FIP-RBD_C_sf"/>
</dbReference>
<dbReference type="SUPFAM" id="SSF144270">
    <property type="entry name" value="Eferin C-derminal domain-like"/>
    <property type="match status" value="1"/>
</dbReference>
<dbReference type="GO" id="GO:0030139">
    <property type="term" value="C:endocytic vesicle"/>
    <property type="evidence" value="ECO:0007669"/>
    <property type="project" value="TreeGrafter"/>
</dbReference>
<comment type="caution">
    <text evidence="10">The sequence shown here is derived from an EMBL/GenBank/DDBJ whole genome shotgun (WGS) entry which is preliminary data.</text>
</comment>
<dbReference type="GO" id="GO:0030496">
    <property type="term" value="C:midbody"/>
    <property type="evidence" value="ECO:0007669"/>
    <property type="project" value="UniProtKB-SubCell"/>
</dbReference>
<dbReference type="EMBL" id="LIAE01006386">
    <property type="protein sequence ID" value="PAV90217.1"/>
    <property type="molecule type" value="Genomic_DNA"/>
</dbReference>
<dbReference type="GO" id="GO:0032465">
    <property type="term" value="P:regulation of cytokinesis"/>
    <property type="evidence" value="ECO:0007669"/>
    <property type="project" value="TreeGrafter"/>
</dbReference>
<dbReference type="Gene3D" id="1.20.5.2440">
    <property type="match status" value="1"/>
</dbReference>
<feature type="domain" description="FIP-RBD" evidence="9">
    <location>
        <begin position="262"/>
        <end position="324"/>
    </location>
</feature>
<dbReference type="GO" id="GO:0032456">
    <property type="term" value="P:endocytic recycling"/>
    <property type="evidence" value="ECO:0007669"/>
    <property type="project" value="TreeGrafter"/>
</dbReference>
<evidence type="ECO:0000313" key="11">
    <source>
        <dbReference type="Proteomes" id="UP000218231"/>
    </source>
</evidence>
<feature type="region of interest" description="Disordered" evidence="8">
    <location>
        <begin position="140"/>
        <end position="160"/>
    </location>
</feature>
<keyword evidence="11" id="KW-1185">Reference proteome</keyword>
<keyword evidence="7" id="KW-0472">Membrane</keyword>
<feature type="region of interest" description="Disordered" evidence="8">
    <location>
        <begin position="1"/>
        <end position="32"/>
    </location>
</feature>
<dbReference type="InterPro" id="IPR057316">
    <property type="entry name" value="Rab11-FIP3/4_dom"/>
</dbReference>